<dbReference type="AlphaFoldDB" id="A0A0E9SFP2"/>
<dbReference type="EMBL" id="GBXM01068510">
    <property type="protein sequence ID" value="JAH40067.1"/>
    <property type="molecule type" value="Transcribed_RNA"/>
</dbReference>
<evidence type="ECO:0000256" key="1">
    <source>
        <dbReference type="SAM" id="MobiDB-lite"/>
    </source>
</evidence>
<reference evidence="2" key="2">
    <citation type="journal article" date="2015" name="Fish Shellfish Immunol.">
        <title>Early steps in the European eel (Anguilla anguilla)-Vibrio vulnificus interaction in the gills: Role of the RtxA13 toxin.</title>
        <authorList>
            <person name="Callol A."/>
            <person name="Pajuelo D."/>
            <person name="Ebbesson L."/>
            <person name="Teles M."/>
            <person name="MacKenzie S."/>
            <person name="Amaro C."/>
        </authorList>
    </citation>
    <scope>NUCLEOTIDE SEQUENCE</scope>
</reference>
<evidence type="ECO:0000313" key="2">
    <source>
        <dbReference type="EMBL" id="JAH40067.1"/>
    </source>
</evidence>
<protein>
    <submittedName>
        <fullName evidence="2">Uncharacterized protein</fullName>
    </submittedName>
</protein>
<proteinExistence type="predicted"/>
<sequence length="75" mass="8344">MKSEKSMRKEKEGAERVRENVLGEGDCSDTDAFTDVLTSYSTHAFQVCILPRQWLSSAITNHGLAKTVNPTQTVE</sequence>
<organism evidence="2">
    <name type="scientific">Anguilla anguilla</name>
    <name type="common">European freshwater eel</name>
    <name type="synonym">Muraena anguilla</name>
    <dbReference type="NCBI Taxonomy" id="7936"/>
    <lineage>
        <taxon>Eukaryota</taxon>
        <taxon>Metazoa</taxon>
        <taxon>Chordata</taxon>
        <taxon>Craniata</taxon>
        <taxon>Vertebrata</taxon>
        <taxon>Euteleostomi</taxon>
        <taxon>Actinopterygii</taxon>
        <taxon>Neopterygii</taxon>
        <taxon>Teleostei</taxon>
        <taxon>Anguilliformes</taxon>
        <taxon>Anguillidae</taxon>
        <taxon>Anguilla</taxon>
    </lineage>
</organism>
<feature type="compositionally biased region" description="Basic and acidic residues" evidence="1">
    <location>
        <begin position="1"/>
        <end position="21"/>
    </location>
</feature>
<reference evidence="2" key="1">
    <citation type="submission" date="2014-11" db="EMBL/GenBank/DDBJ databases">
        <authorList>
            <person name="Amaro Gonzalez C."/>
        </authorList>
    </citation>
    <scope>NUCLEOTIDE SEQUENCE</scope>
</reference>
<feature type="region of interest" description="Disordered" evidence="1">
    <location>
        <begin position="1"/>
        <end position="24"/>
    </location>
</feature>
<accession>A0A0E9SFP2</accession>
<name>A0A0E9SFP2_ANGAN</name>